<sequence length="264" mass="30612">IAAMAKEYEDLVVDARLLALNAKESESKLDAMLRRANLISGRLTCTREYQRDVEKILMATGKAERRRGLLEDLQRENRMIKSYEEENSMLRDQLEKSYATVDEIVARHRLIMDRVQNEQTFCHLTPEMLQKICDSEFSCDGTNTNQQIEQVNRLMDVMRYCEVVAQRDTELFARVVKENKNLRELLNYASISDPNIISHFRRSMAEYDKDQKARALSRKQRLGEEEESEEYTSSDGEEAETSVLFNRSNLSQSTVGNATMRMAT</sequence>
<evidence type="ECO:0000256" key="3">
    <source>
        <dbReference type="SAM" id="Coils"/>
    </source>
</evidence>
<feature type="coiled-coil region" evidence="3">
    <location>
        <begin position="66"/>
        <end position="100"/>
    </location>
</feature>
<gene>
    <name evidence="5" type="ORF">PMAYCL1PPCAC_10482</name>
</gene>
<reference evidence="6" key="1">
    <citation type="submission" date="2022-10" db="EMBL/GenBank/DDBJ databases">
        <title>Genome assembly of Pristionchus species.</title>
        <authorList>
            <person name="Yoshida K."/>
            <person name="Sommer R.J."/>
        </authorList>
    </citation>
    <scope>NUCLEOTIDE SEQUENCE [LARGE SCALE GENOMIC DNA]</scope>
    <source>
        <strain evidence="6">RS5460</strain>
    </source>
</reference>
<feature type="compositionally biased region" description="Acidic residues" evidence="4">
    <location>
        <begin position="224"/>
        <end position="240"/>
    </location>
</feature>
<evidence type="ECO:0000256" key="1">
    <source>
        <dbReference type="ARBA" id="ARBA00005537"/>
    </source>
</evidence>
<keyword evidence="6" id="KW-1185">Reference proteome</keyword>
<feature type="non-terminal residue" evidence="5">
    <location>
        <position position="1"/>
    </location>
</feature>
<dbReference type="EMBL" id="BTRK01000003">
    <property type="protein sequence ID" value="GMR40287.1"/>
    <property type="molecule type" value="Genomic_DNA"/>
</dbReference>
<dbReference type="PANTHER" id="PTHR12186">
    <property type="entry name" value="SIKE FAMILY MEMBER"/>
    <property type="match status" value="1"/>
</dbReference>
<comment type="similarity">
    <text evidence="1">Belongs to the SIKE family.</text>
</comment>
<dbReference type="InterPro" id="IPR008555">
    <property type="entry name" value="SIKE"/>
</dbReference>
<dbReference type="Proteomes" id="UP001328107">
    <property type="component" value="Unassembled WGS sequence"/>
</dbReference>
<evidence type="ECO:0000313" key="5">
    <source>
        <dbReference type="EMBL" id="GMR40287.1"/>
    </source>
</evidence>
<keyword evidence="2 3" id="KW-0175">Coiled coil</keyword>
<dbReference type="PANTHER" id="PTHR12186:SF2">
    <property type="entry name" value="FGFR1 ONCOGENE PARTNER 2 HOMOLOG"/>
    <property type="match status" value="1"/>
</dbReference>
<evidence type="ECO:0000256" key="2">
    <source>
        <dbReference type="ARBA" id="ARBA00023054"/>
    </source>
</evidence>
<name>A0AAN4ZL80_9BILA</name>
<feature type="compositionally biased region" description="Polar residues" evidence="4">
    <location>
        <begin position="243"/>
        <end position="257"/>
    </location>
</feature>
<feature type="non-terminal residue" evidence="5">
    <location>
        <position position="264"/>
    </location>
</feature>
<evidence type="ECO:0000256" key="4">
    <source>
        <dbReference type="SAM" id="MobiDB-lite"/>
    </source>
</evidence>
<feature type="region of interest" description="Disordered" evidence="4">
    <location>
        <begin position="211"/>
        <end position="264"/>
    </location>
</feature>
<accession>A0AAN4ZL80</accession>
<evidence type="ECO:0000313" key="6">
    <source>
        <dbReference type="Proteomes" id="UP001328107"/>
    </source>
</evidence>
<evidence type="ECO:0008006" key="7">
    <source>
        <dbReference type="Google" id="ProtNLM"/>
    </source>
</evidence>
<dbReference type="AlphaFoldDB" id="A0AAN4ZL80"/>
<organism evidence="5 6">
    <name type="scientific">Pristionchus mayeri</name>
    <dbReference type="NCBI Taxonomy" id="1317129"/>
    <lineage>
        <taxon>Eukaryota</taxon>
        <taxon>Metazoa</taxon>
        <taxon>Ecdysozoa</taxon>
        <taxon>Nematoda</taxon>
        <taxon>Chromadorea</taxon>
        <taxon>Rhabditida</taxon>
        <taxon>Rhabditina</taxon>
        <taxon>Diplogasteromorpha</taxon>
        <taxon>Diplogasteroidea</taxon>
        <taxon>Neodiplogasteridae</taxon>
        <taxon>Pristionchus</taxon>
    </lineage>
</organism>
<proteinExistence type="inferred from homology"/>
<comment type="caution">
    <text evidence="5">The sequence shown here is derived from an EMBL/GenBank/DDBJ whole genome shotgun (WGS) entry which is preliminary data.</text>
</comment>
<dbReference type="Pfam" id="PF05769">
    <property type="entry name" value="SIKE"/>
    <property type="match status" value="1"/>
</dbReference>
<protein>
    <recommendedName>
        <fullName evidence="7">FGFR1 oncogene partner 2 homolog</fullName>
    </recommendedName>
</protein>